<dbReference type="GO" id="GO:0003677">
    <property type="term" value="F:DNA binding"/>
    <property type="evidence" value="ECO:0007669"/>
    <property type="project" value="UniProtKB-UniRule"/>
</dbReference>
<evidence type="ECO:0000313" key="7">
    <source>
        <dbReference type="Proteomes" id="UP000199225"/>
    </source>
</evidence>
<keyword evidence="3" id="KW-0378">Hydrolase</keyword>
<organism evidence="6 7">
    <name type="scientific">Salimicrobium halophilum</name>
    <dbReference type="NCBI Taxonomy" id="86666"/>
    <lineage>
        <taxon>Bacteria</taxon>
        <taxon>Bacillati</taxon>
        <taxon>Bacillota</taxon>
        <taxon>Bacilli</taxon>
        <taxon>Bacillales</taxon>
        <taxon>Bacillaceae</taxon>
        <taxon>Salimicrobium</taxon>
    </lineage>
</organism>
<dbReference type="GO" id="GO:0006310">
    <property type="term" value="P:DNA recombination"/>
    <property type="evidence" value="ECO:0007669"/>
    <property type="project" value="InterPro"/>
</dbReference>
<feature type="region of interest" description="Disordered" evidence="4">
    <location>
        <begin position="755"/>
        <end position="774"/>
    </location>
</feature>
<proteinExistence type="inferred from homology"/>
<dbReference type="Gene3D" id="1.10.10.2220">
    <property type="match status" value="1"/>
</dbReference>
<dbReference type="Pfam" id="PF18335">
    <property type="entry name" value="SH3_13"/>
    <property type="match status" value="1"/>
</dbReference>
<comment type="similarity">
    <text evidence="3">Belongs to the RecD family. RecD2 subfamily.</text>
</comment>
<dbReference type="AlphaFoldDB" id="A0A1G8PNZ5"/>
<dbReference type="CDD" id="cd17933">
    <property type="entry name" value="DEXSc_RecD-like"/>
    <property type="match status" value="1"/>
</dbReference>
<dbReference type="OrthoDB" id="9803432at2"/>
<dbReference type="Pfam" id="PF13538">
    <property type="entry name" value="UvrD_C_2"/>
    <property type="match status" value="1"/>
</dbReference>
<comment type="catalytic activity">
    <reaction evidence="3">
        <text>ATP + H2O = ADP + phosphate + H(+)</text>
        <dbReference type="Rhea" id="RHEA:13065"/>
        <dbReference type="ChEBI" id="CHEBI:15377"/>
        <dbReference type="ChEBI" id="CHEBI:15378"/>
        <dbReference type="ChEBI" id="CHEBI:30616"/>
        <dbReference type="ChEBI" id="CHEBI:43474"/>
        <dbReference type="ChEBI" id="CHEBI:456216"/>
        <dbReference type="EC" id="5.6.2.3"/>
    </reaction>
</comment>
<dbReference type="InterPro" id="IPR041451">
    <property type="entry name" value="RecD2_SH13"/>
</dbReference>
<reference evidence="7" key="1">
    <citation type="submission" date="2016-10" db="EMBL/GenBank/DDBJ databases">
        <authorList>
            <person name="Varghese N."/>
            <person name="Submissions S."/>
        </authorList>
    </citation>
    <scope>NUCLEOTIDE SEQUENCE [LARGE SCALE GENOMIC DNA]</scope>
    <source>
        <strain evidence="7">DSM 4771</strain>
    </source>
</reference>
<keyword evidence="2 3" id="KW-0067">ATP-binding</keyword>
<dbReference type="InterPro" id="IPR006345">
    <property type="entry name" value="RecD2"/>
</dbReference>
<dbReference type="InterPro" id="IPR027785">
    <property type="entry name" value="UvrD-like_helicase_C"/>
</dbReference>
<dbReference type="NCBIfam" id="TIGR01448">
    <property type="entry name" value="recD_rel"/>
    <property type="match status" value="1"/>
</dbReference>
<dbReference type="RefSeq" id="WP_093190666.1">
    <property type="nucleotide sequence ID" value="NZ_FNEV01000001.1"/>
</dbReference>
<dbReference type="STRING" id="86666.SAMN04490247_0078"/>
<keyword evidence="3" id="KW-0413">Isomerase</keyword>
<sequence>MDNENVTMEPEEKPYVKVELKRMIFHKEEESFSIASVKVLETTEDLKEKELVVKGYFSPLEEGEAYILYGYFETHKKFGEQYVVEGYRRVMPETKDGLITYLSSDLFEGVGKKTARRIVDTLGEGAVSRILSDKKVLDEVPKMSRTIKDKLYQTLQEHQGFEQVMVELTKHGLGLKTIQKIYGAFGDKTLEILEEDPYQFVFTVEGFGFHRADELAKQQDLTDDHPTRIRAGCLYSLHQNLQAGHVYLPLETCILEMEQLLQTSGKETLTYEKLAEEITHLGEEKFVFIEEDRIYLPSLYFAENGFTSQVDRIISEEVEVEFTQADLLKVIGAIEEEETMSYGKEQFEAIETALKQKMMIITGGPGTGKTTVIKGLLHAYSKLMDYSLDPKDYTKDFAFPFVLAAPTGRAAKRMTESTGLPASTIHRLLGWDGHQTFEKNHTNQLEGKLLIIDEFSMVDMWLSNQLFRAIPSDMQVVVVGDEDQLPSVGPGQVLADLLASNVLPSIQLSEVYRQKEGSKIIHLAHAIKNDTCTAEMLTKEKDFNFIQAPDMQLKDVVTDIVAKAHEKSIDLRDIQVLAPMYRTETGIHELNRSLQSRVNPKKKNKREMEWKGNVFRKGDKVIQLVNQPEENVFNGDIGEVVAIFRAEENVDQVEQVVVEFDGKEVTYPKKELGNIMLAYCTSIHKSQGSEFSIVVLPVTYQYNRMLKKNLLYTAVTRAKQSLILCGTPQAFLKGISTKDTNQRFTYLQEKLRKETPVTYDEEEEEDAISPYDFM</sequence>
<keyword evidence="3 6" id="KW-0347">Helicase</keyword>
<gene>
    <name evidence="3" type="primary">recD2</name>
    <name evidence="6" type="ORF">SAMN04490247_0078</name>
</gene>
<dbReference type="InterPro" id="IPR027417">
    <property type="entry name" value="P-loop_NTPase"/>
</dbReference>
<keyword evidence="7" id="KW-1185">Reference proteome</keyword>
<dbReference type="GO" id="GO:0017116">
    <property type="term" value="F:single-stranded DNA helicase activity"/>
    <property type="evidence" value="ECO:0007669"/>
    <property type="project" value="TreeGrafter"/>
</dbReference>
<dbReference type="GO" id="GO:0009338">
    <property type="term" value="C:exodeoxyribonuclease V complex"/>
    <property type="evidence" value="ECO:0007669"/>
    <property type="project" value="TreeGrafter"/>
</dbReference>
<evidence type="ECO:0000256" key="1">
    <source>
        <dbReference type="ARBA" id="ARBA00022741"/>
    </source>
</evidence>
<evidence type="ECO:0000313" key="6">
    <source>
        <dbReference type="EMBL" id="SDI93560.1"/>
    </source>
</evidence>
<dbReference type="GO" id="GO:0016887">
    <property type="term" value="F:ATP hydrolysis activity"/>
    <property type="evidence" value="ECO:0007669"/>
    <property type="project" value="RHEA"/>
</dbReference>
<dbReference type="Gene3D" id="2.30.30.940">
    <property type="match status" value="1"/>
</dbReference>
<evidence type="ECO:0000256" key="4">
    <source>
        <dbReference type="SAM" id="MobiDB-lite"/>
    </source>
</evidence>
<dbReference type="Proteomes" id="UP000199225">
    <property type="component" value="Unassembled WGS sequence"/>
</dbReference>
<name>A0A1G8PNZ5_9BACI</name>
<dbReference type="Pfam" id="PF13245">
    <property type="entry name" value="AAA_19"/>
    <property type="match status" value="1"/>
</dbReference>
<evidence type="ECO:0000256" key="3">
    <source>
        <dbReference type="HAMAP-Rule" id="MF_01488"/>
    </source>
</evidence>
<dbReference type="EC" id="5.6.2.3" evidence="3"/>
<dbReference type="PANTHER" id="PTHR43788">
    <property type="entry name" value="DNA2/NAM7 HELICASE FAMILY MEMBER"/>
    <property type="match status" value="1"/>
</dbReference>
<keyword evidence="1 3" id="KW-0547">Nucleotide-binding</keyword>
<dbReference type="HAMAP" id="MF_01488">
    <property type="entry name" value="RecD2"/>
    <property type="match status" value="1"/>
</dbReference>
<dbReference type="SMART" id="SM00382">
    <property type="entry name" value="AAA"/>
    <property type="match status" value="1"/>
</dbReference>
<protein>
    <recommendedName>
        <fullName evidence="3">ATP-dependent RecD2 DNA helicase</fullName>
        <ecNumber evidence="3">5.6.2.3</ecNumber>
    </recommendedName>
    <alternativeName>
        <fullName evidence="3">DNA 5'-3' helicase subunit RecD2</fullName>
    </alternativeName>
</protein>
<comment type="function">
    <text evidence="3">DNA-dependent ATPase and ATP-dependent 5'-3' DNA helicase. Has no activity on blunt DNA or DNA with 3'-overhangs, requires at least 10 bases of 5'-ssDNA for helicase activity.</text>
</comment>
<dbReference type="InterPro" id="IPR050534">
    <property type="entry name" value="Coronavir_polyprotein_1ab"/>
</dbReference>
<dbReference type="GO" id="GO:0043139">
    <property type="term" value="F:5'-3' DNA helicase activity"/>
    <property type="evidence" value="ECO:0007669"/>
    <property type="project" value="UniProtKB-UniRule"/>
</dbReference>
<dbReference type="Pfam" id="PF14490">
    <property type="entry name" value="HHH_RecD2"/>
    <property type="match status" value="1"/>
</dbReference>
<dbReference type="GO" id="GO:0005524">
    <property type="term" value="F:ATP binding"/>
    <property type="evidence" value="ECO:0007669"/>
    <property type="project" value="UniProtKB-UniRule"/>
</dbReference>
<feature type="binding site" evidence="3">
    <location>
        <begin position="366"/>
        <end position="370"/>
    </location>
    <ligand>
        <name>ATP</name>
        <dbReference type="ChEBI" id="CHEBI:30616"/>
    </ligand>
</feature>
<keyword evidence="3" id="KW-0238">DNA-binding</keyword>
<dbReference type="EMBL" id="FNEV01000001">
    <property type="protein sequence ID" value="SDI93560.1"/>
    <property type="molecule type" value="Genomic_DNA"/>
</dbReference>
<dbReference type="SUPFAM" id="SSF52540">
    <property type="entry name" value="P-loop containing nucleoside triphosphate hydrolases"/>
    <property type="match status" value="2"/>
</dbReference>
<dbReference type="PANTHER" id="PTHR43788:SF6">
    <property type="entry name" value="DNA HELICASE B"/>
    <property type="match status" value="1"/>
</dbReference>
<dbReference type="Pfam" id="PF23139">
    <property type="entry name" value="OB_YrrC"/>
    <property type="match status" value="1"/>
</dbReference>
<feature type="domain" description="AAA+ ATPase" evidence="5">
    <location>
        <begin position="355"/>
        <end position="516"/>
    </location>
</feature>
<dbReference type="InterPro" id="IPR003593">
    <property type="entry name" value="AAA+_ATPase"/>
</dbReference>
<dbReference type="InterPro" id="IPR029493">
    <property type="entry name" value="RecD2-like_HHH"/>
</dbReference>
<dbReference type="Gene3D" id="3.40.50.300">
    <property type="entry name" value="P-loop containing nucleotide triphosphate hydrolases"/>
    <property type="match status" value="2"/>
</dbReference>
<accession>A0A1G8PNZ5</accession>
<dbReference type="InterPro" id="IPR055446">
    <property type="entry name" value="RecD2_N_OB"/>
</dbReference>
<dbReference type="CDD" id="cd18809">
    <property type="entry name" value="SF1_C_RecD"/>
    <property type="match status" value="1"/>
</dbReference>
<evidence type="ECO:0000259" key="5">
    <source>
        <dbReference type="SMART" id="SM00382"/>
    </source>
</evidence>
<evidence type="ECO:0000256" key="2">
    <source>
        <dbReference type="ARBA" id="ARBA00022840"/>
    </source>
</evidence>